<proteinExistence type="predicted"/>
<protein>
    <submittedName>
        <fullName evidence="1">Uncharacterized protein</fullName>
    </submittedName>
</protein>
<sequence length="194" mass="21556">MPEQPTPEALAKTREGCPTCKGHILRCRLCGGYIADGDEGSWCPVILYDRKPHRVEPADCPECQRVAALITEGRDEGWNERDKAKDCPLCEEDLAKVKQRGWEEGARAERERLRTLWPELSEDEFIEALDAAPTETPWKCDQCGLTLAEWNVHNRGARRSIGDQCPLSHDPLGSCDGTLRGFAALDAAPEAKAD</sequence>
<gene>
    <name evidence="1" type="ORF">LCGC14_0521160</name>
</gene>
<comment type="caution">
    <text evidence="1">The sequence shown here is derived from an EMBL/GenBank/DDBJ whole genome shotgun (WGS) entry which is preliminary data.</text>
</comment>
<evidence type="ECO:0000313" key="1">
    <source>
        <dbReference type="EMBL" id="KKN61528.1"/>
    </source>
</evidence>
<organism evidence="1">
    <name type="scientific">marine sediment metagenome</name>
    <dbReference type="NCBI Taxonomy" id="412755"/>
    <lineage>
        <taxon>unclassified sequences</taxon>
        <taxon>metagenomes</taxon>
        <taxon>ecological metagenomes</taxon>
    </lineage>
</organism>
<dbReference type="EMBL" id="LAZR01000655">
    <property type="protein sequence ID" value="KKN61528.1"/>
    <property type="molecule type" value="Genomic_DNA"/>
</dbReference>
<reference evidence="1" key="1">
    <citation type="journal article" date="2015" name="Nature">
        <title>Complex archaea that bridge the gap between prokaryotes and eukaryotes.</title>
        <authorList>
            <person name="Spang A."/>
            <person name="Saw J.H."/>
            <person name="Jorgensen S.L."/>
            <person name="Zaremba-Niedzwiedzka K."/>
            <person name="Martijn J."/>
            <person name="Lind A.E."/>
            <person name="van Eijk R."/>
            <person name="Schleper C."/>
            <person name="Guy L."/>
            <person name="Ettema T.J."/>
        </authorList>
    </citation>
    <scope>NUCLEOTIDE SEQUENCE</scope>
</reference>
<name>A0A0F9V6N5_9ZZZZ</name>
<dbReference type="AlphaFoldDB" id="A0A0F9V6N5"/>
<accession>A0A0F9V6N5</accession>